<evidence type="ECO:0000313" key="3">
    <source>
        <dbReference type="Proteomes" id="UP000321577"/>
    </source>
</evidence>
<sequence length="61" mass="6725">MPDNTSSSDGVLPHGVIASRPWLWVVLAFLVLLSAWSTLFYIAYHNQPESVPLVKVAPVHP</sequence>
<feature type="transmembrane region" description="Helical" evidence="1">
    <location>
        <begin position="22"/>
        <end position="44"/>
    </location>
</feature>
<keyword evidence="1" id="KW-1133">Transmembrane helix</keyword>
<reference evidence="2 3" key="1">
    <citation type="submission" date="2019-07" db="EMBL/GenBank/DDBJ databases">
        <title>Whole genome shotgun sequence of Brevifollis gellanilyticus NBRC 108608.</title>
        <authorList>
            <person name="Hosoyama A."/>
            <person name="Uohara A."/>
            <person name="Ohji S."/>
            <person name="Ichikawa N."/>
        </authorList>
    </citation>
    <scope>NUCLEOTIDE SEQUENCE [LARGE SCALE GENOMIC DNA]</scope>
    <source>
        <strain evidence="2 3">NBRC 108608</strain>
    </source>
</reference>
<dbReference type="Proteomes" id="UP000321577">
    <property type="component" value="Unassembled WGS sequence"/>
</dbReference>
<evidence type="ECO:0000313" key="2">
    <source>
        <dbReference type="EMBL" id="GEP43374.1"/>
    </source>
</evidence>
<evidence type="ECO:0000256" key="1">
    <source>
        <dbReference type="SAM" id="Phobius"/>
    </source>
</evidence>
<name>A0A512M9F2_9BACT</name>
<proteinExistence type="predicted"/>
<dbReference type="RefSeq" id="WP_146850952.1">
    <property type="nucleotide sequence ID" value="NZ_BKAG01000017.1"/>
</dbReference>
<keyword evidence="3" id="KW-1185">Reference proteome</keyword>
<dbReference type="EMBL" id="BKAG01000017">
    <property type="protein sequence ID" value="GEP43374.1"/>
    <property type="molecule type" value="Genomic_DNA"/>
</dbReference>
<keyword evidence="1" id="KW-0472">Membrane</keyword>
<protein>
    <submittedName>
        <fullName evidence="2">Uncharacterized protein</fullName>
    </submittedName>
</protein>
<organism evidence="2 3">
    <name type="scientific">Brevifollis gellanilyticus</name>
    <dbReference type="NCBI Taxonomy" id="748831"/>
    <lineage>
        <taxon>Bacteria</taxon>
        <taxon>Pseudomonadati</taxon>
        <taxon>Verrucomicrobiota</taxon>
        <taxon>Verrucomicrobiia</taxon>
        <taxon>Verrucomicrobiales</taxon>
        <taxon>Verrucomicrobiaceae</taxon>
    </lineage>
</organism>
<accession>A0A512M9F2</accession>
<keyword evidence="1" id="KW-0812">Transmembrane</keyword>
<dbReference type="AlphaFoldDB" id="A0A512M9F2"/>
<gene>
    <name evidence="2" type="ORF">BGE01nite_26650</name>
</gene>
<comment type="caution">
    <text evidence="2">The sequence shown here is derived from an EMBL/GenBank/DDBJ whole genome shotgun (WGS) entry which is preliminary data.</text>
</comment>